<feature type="transmembrane region" description="Helical" evidence="1">
    <location>
        <begin position="327"/>
        <end position="348"/>
    </location>
</feature>
<keyword evidence="1" id="KW-0812">Transmembrane</keyword>
<name>A0AAD7JPA1_9AGAR</name>
<gene>
    <name evidence="3" type="ORF">B0H16DRAFT_1453328</name>
</gene>
<evidence type="ECO:0000313" key="4">
    <source>
        <dbReference type="Proteomes" id="UP001215598"/>
    </source>
</evidence>
<feature type="chain" id="PRO_5041913044" evidence="2">
    <location>
        <begin position="20"/>
        <end position="429"/>
    </location>
</feature>
<feature type="signal peptide" evidence="2">
    <location>
        <begin position="1"/>
        <end position="19"/>
    </location>
</feature>
<keyword evidence="1" id="KW-0472">Membrane</keyword>
<comment type="caution">
    <text evidence="3">The sequence shown here is derived from an EMBL/GenBank/DDBJ whole genome shotgun (WGS) entry which is preliminary data.</text>
</comment>
<evidence type="ECO:0000256" key="2">
    <source>
        <dbReference type="SAM" id="SignalP"/>
    </source>
</evidence>
<dbReference type="AlphaFoldDB" id="A0AAD7JPA1"/>
<evidence type="ECO:0000313" key="3">
    <source>
        <dbReference type="EMBL" id="KAJ7767708.1"/>
    </source>
</evidence>
<reference evidence="3" key="1">
    <citation type="submission" date="2023-03" db="EMBL/GenBank/DDBJ databases">
        <title>Massive genome expansion in bonnet fungi (Mycena s.s.) driven by repeated elements and novel gene families across ecological guilds.</title>
        <authorList>
            <consortium name="Lawrence Berkeley National Laboratory"/>
            <person name="Harder C.B."/>
            <person name="Miyauchi S."/>
            <person name="Viragh M."/>
            <person name="Kuo A."/>
            <person name="Thoen E."/>
            <person name="Andreopoulos B."/>
            <person name="Lu D."/>
            <person name="Skrede I."/>
            <person name="Drula E."/>
            <person name="Henrissat B."/>
            <person name="Morin E."/>
            <person name="Kohler A."/>
            <person name="Barry K."/>
            <person name="LaButti K."/>
            <person name="Morin E."/>
            <person name="Salamov A."/>
            <person name="Lipzen A."/>
            <person name="Mereny Z."/>
            <person name="Hegedus B."/>
            <person name="Baldrian P."/>
            <person name="Stursova M."/>
            <person name="Weitz H."/>
            <person name="Taylor A."/>
            <person name="Grigoriev I.V."/>
            <person name="Nagy L.G."/>
            <person name="Martin F."/>
            <person name="Kauserud H."/>
        </authorList>
    </citation>
    <scope>NUCLEOTIDE SEQUENCE</scope>
    <source>
        <strain evidence="3">CBHHK182m</strain>
    </source>
</reference>
<proteinExistence type="predicted"/>
<evidence type="ECO:0000256" key="1">
    <source>
        <dbReference type="SAM" id="Phobius"/>
    </source>
</evidence>
<keyword evidence="1" id="KW-1133">Transmembrane helix</keyword>
<dbReference type="EMBL" id="JARKIB010000021">
    <property type="protein sequence ID" value="KAJ7767708.1"/>
    <property type="molecule type" value="Genomic_DNA"/>
</dbReference>
<keyword evidence="2" id="KW-0732">Signal</keyword>
<feature type="transmembrane region" description="Helical" evidence="1">
    <location>
        <begin position="221"/>
        <end position="244"/>
    </location>
</feature>
<feature type="transmembrane region" description="Helical" evidence="1">
    <location>
        <begin position="360"/>
        <end position="376"/>
    </location>
</feature>
<feature type="transmembrane region" description="Helical" evidence="1">
    <location>
        <begin position="192"/>
        <end position="209"/>
    </location>
</feature>
<keyword evidence="4" id="KW-1185">Reference proteome</keyword>
<accession>A0AAD7JPA1</accession>
<dbReference type="Proteomes" id="UP001215598">
    <property type="component" value="Unassembled WGS sequence"/>
</dbReference>
<protein>
    <submittedName>
        <fullName evidence="3">Uncharacterized protein</fullName>
    </submittedName>
</protein>
<sequence length="429" mass="46824">MTMLHLGVLFAVLWMSTLAFSIPTFNITIPVPDGTSNHGDPSILCTPTRWTSILSFFFGNYIAHAATTLSYPGEELYDYAQTVVGALLFPSTGVYRGLDAIFRCARHAESELVCATRAGALDAVGGRGDDPGWDLPFLEAPFSSRKIHGVVRRNLPPGFEFRVIPRNAVIETPTGTADAPTVVMICTSQQTAKLMVAIFQTLYGVVTLYRARGDQLARYGYAAFALTVTPYTVMSLVNLVGALLTPTYPTMYLVRSDAMDEVNRHPGGPYFDGTVGRFKPTKEPIGFWAQAMGLLGWGQARETVEQAEQGPASRFKSLLFRGFWNALPAYIVYSVAGGIPLAILGSLTKFRPGDSTRSQQVWLMMWLGFGLTGIFLTRLRYSLSDKSKVSSIPKGIVLLCVSLYSAPAIGGMVVVGKMMKEYGDCIRLD</sequence>
<organism evidence="3 4">
    <name type="scientific">Mycena metata</name>
    <dbReference type="NCBI Taxonomy" id="1033252"/>
    <lineage>
        <taxon>Eukaryota</taxon>
        <taxon>Fungi</taxon>
        <taxon>Dikarya</taxon>
        <taxon>Basidiomycota</taxon>
        <taxon>Agaricomycotina</taxon>
        <taxon>Agaricomycetes</taxon>
        <taxon>Agaricomycetidae</taxon>
        <taxon>Agaricales</taxon>
        <taxon>Marasmiineae</taxon>
        <taxon>Mycenaceae</taxon>
        <taxon>Mycena</taxon>
    </lineage>
</organism>
<feature type="transmembrane region" description="Helical" evidence="1">
    <location>
        <begin position="396"/>
        <end position="415"/>
    </location>
</feature>